<protein>
    <recommendedName>
        <fullName evidence="4">DUF47 domain-containing protein</fullName>
    </recommendedName>
</protein>
<dbReference type="PANTHER" id="PTHR37298:SF1">
    <property type="entry name" value="UPF0111 PROTEIN YKAA"/>
    <property type="match status" value="1"/>
</dbReference>
<dbReference type="Proteomes" id="UP000198528">
    <property type="component" value="Unassembled WGS sequence"/>
</dbReference>
<keyword evidence="3" id="KW-1185">Reference proteome</keyword>
<dbReference type="RefSeq" id="WP_090847353.1">
    <property type="nucleotide sequence ID" value="NZ_FMZL01000022.1"/>
</dbReference>
<dbReference type="InterPro" id="IPR052912">
    <property type="entry name" value="UPF0111_domain"/>
</dbReference>
<dbReference type="Pfam" id="PF01865">
    <property type="entry name" value="PhoU_div"/>
    <property type="match status" value="1"/>
</dbReference>
<evidence type="ECO:0000313" key="2">
    <source>
        <dbReference type="EMBL" id="SDC55497.1"/>
    </source>
</evidence>
<accession>A0A1G6MJT3</accession>
<reference evidence="3" key="1">
    <citation type="submission" date="2016-10" db="EMBL/GenBank/DDBJ databases">
        <authorList>
            <person name="Varghese N."/>
            <person name="Submissions S."/>
        </authorList>
    </citation>
    <scope>NUCLEOTIDE SEQUENCE [LARGE SCALE GENOMIC DNA]</scope>
    <source>
        <strain evidence="3">DSM 22619</strain>
    </source>
</reference>
<dbReference type="InterPro" id="IPR018445">
    <property type="entry name" value="Put_Phosphate_transp_reg"/>
</dbReference>
<dbReference type="AlphaFoldDB" id="A0A1G6MJT3"/>
<evidence type="ECO:0000256" key="1">
    <source>
        <dbReference type="ARBA" id="ARBA00008591"/>
    </source>
</evidence>
<evidence type="ECO:0008006" key="4">
    <source>
        <dbReference type="Google" id="ProtNLM"/>
    </source>
</evidence>
<dbReference type="PANTHER" id="PTHR37298">
    <property type="entry name" value="UPF0111 PROTEIN YKAA"/>
    <property type="match status" value="1"/>
</dbReference>
<sequence>MARAKKEDIFYTLFKDLAAKLVEACDHYVEVMEGYPQTFPGIPELKVYESECDNKVQRIMRELYDSFITPFDRQDISDLALAMDDIMDYMNGAALCLDLFNVQEMRGEAVQMARLTRRCVDEVSKMIDHLPNYKGDPEVMEHATMISDIEDEGDVVYNGGVRRLFHDEENGRTTVTWLRLFDRMESCIDACDHTAQVVRTVVMKSA</sequence>
<dbReference type="Gene3D" id="1.20.58.220">
    <property type="entry name" value="Phosphate transport system protein phou homolog 2, domain 2"/>
    <property type="match status" value="1"/>
</dbReference>
<dbReference type="InterPro" id="IPR038078">
    <property type="entry name" value="PhoU-like_sf"/>
</dbReference>
<dbReference type="STRING" id="604330.SAMN04489857_1374"/>
<gene>
    <name evidence="2" type="ORF">SAMN04487824_12217</name>
</gene>
<name>A0A1G6MJT3_9ACTN</name>
<comment type="similarity">
    <text evidence="1">Belongs to the UPF0111 family.</text>
</comment>
<proteinExistence type="inferred from homology"/>
<evidence type="ECO:0000313" key="3">
    <source>
        <dbReference type="Proteomes" id="UP000198528"/>
    </source>
</evidence>
<dbReference type="EMBL" id="FMZL01000022">
    <property type="protein sequence ID" value="SDC55497.1"/>
    <property type="molecule type" value="Genomic_DNA"/>
</dbReference>
<organism evidence="2 3">
    <name type="scientific">Parafannyhessea umbonata</name>
    <dbReference type="NCBI Taxonomy" id="604330"/>
    <lineage>
        <taxon>Bacteria</taxon>
        <taxon>Bacillati</taxon>
        <taxon>Actinomycetota</taxon>
        <taxon>Coriobacteriia</taxon>
        <taxon>Coriobacteriales</taxon>
        <taxon>Atopobiaceae</taxon>
        <taxon>Parafannyhessea</taxon>
    </lineage>
</organism>